<keyword evidence="3" id="KW-1185">Reference proteome</keyword>
<evidence type="ECO:0000313" key="2">
    <source>
        <dbReference type="EMBL" id="TGO60363.1"/>
    </source>
</evidence>
<accession>A0A4Z1IU83</accession>
<evidence type="ECO:0000313" key="3">
    <source>
        <dbReference type="Proteomes" id="UP000297527"/>
    </source>
</evidence>
<dbReference type="AlphaFoldDB" id="A0A4Z1IU83"/>
<feature type="chain" id="PRO_5021301705" description="Secreted protein" evidence="1">
    <location>
        <begin position="22"/>
        <end position="82"/>
    </location>
</feature>
<keyword evidence="1" id="KW-0732">Signal</keyword>
<reference evidence="2 3" key="1">
    <citation type="submission" date="2017-12" db="EMBL/GenBank/DDBJ databases">
        <title>Comparative genomics of Botrytis spp.</title>
        <authorList>
            <person name="Valero-Jimenez C.A."/>
            <person name="Tapia P."/>
            <person name="Veloso J."/>
            <person name="Silva-Moreno E."/>
            <person name="Staats M."/>
            <person name="Valdes J.H."/>
            <person name="Van Kan J.A.L."/>
        </authorList>
    </citation>
    <scope>NUCLEOTIDE SEQUENCE [LARGE SCALE GENOMIC DNA]</scope>
    <source>
        <strain evidence="2 3">MUCL11595</strain>
    </source>
</reference>
<feature type="signal peptide" evidence="1">
    <location>
        <begin position="1"/>
        <end position="21"/>
    </location>
</feature>
<comment type="caution">
    <text evidence="2">The sequence shown here is derived from an EMBL/GenBank/DDBJ whole genome shotgun (WGS) entry which is preliminary data.</text>
</comment>
<dbReference type="EMBL" id="PQXN01000036">
    <property type="protein sequence ID" value="TGO60363.1"/>
    <property type="molecule type" value="Genomic_DNA"/>
</dbReference>
<gene>
    <name evidence="2" type="ORF">BCON_0036g00540</name>
</gene>
<sequence>MEFDLILYVGVWWFCTLSVLSVEPIIEDWSDADADADADAVASWREDQETRRDETYDRYRSSYRQGKVPRECLPPQLRYTPA</sequence>
<protein>
    <recommendedName>
        <fullName evidence="4">Secreted protein</fullName>
    </recommendedName>
</protein>
<proteinExistence type="predicted"/>
<organism evidence="2 3">
    <name type="scientific">Botryotinia convoluta</name>
    <dbReference type="NCBI Taxonomy" id="54673"/>
    <lineage>
        <taxon>Eukaryota</taxon>
        <taxon>Fungi</taxon>
        <taxon>Dikarya</taxon>
        <taxon>Ascomycota</taxon>
        <taxon>Pezizomycotina</taxon>
        <taxon>Leotiomycetes</taxon>
        <taxon>Helotiales</taxon>
        <taxon>Sclerotiniaceae</taxon>
        <taxon>Botryotinia</taxon>
    </lineage>
</organism>
<dbReference type="Proteomes" id="UP000297527">
    <property type="component" value="Unassembled WGS sequence"/>
</dbReference>
<evidence type="ECO:0000256" key="1">
    <source>
        <dbReference type="SAM" id="SignalP"/>
    </source>
</evidence>
<name>A0A4Z1IU83_9HELO</name>
<evidence type="ECO:0008006" key="4">
    <source>
        <dbReference type="Google" id="ProtNLM"/>
    </source>
</evidence>